<name>A0A6G6GKU6_9FLAO</name>
<dbReference type="KEGG" id="mgel:G5B37_05920"/>
<dbReference type="EMBL" id="CP049057">
    <property type="protein sequence ID" value="QIE59110.1"/>
    <property type="molecule type" value="Genomic_DNA"/>
</dbReference>
<dbReference type="AlphaFoldDB" id="A0A6G6GKU6"/>
<dbReference type="Proteomes" id="UP000505306">
    <property type="component" value="Chromosome"/>
</dbReference>
<gene>
    <name evidence="1" type="ORF">G5B37_05920</name>
</gene>
<accession>A0A6G6GKU6</accession>
<organism evidence="1 2">
    <name type="scientific">Rasiella rasia</name>
    <dbReference type="NCBI Taxonomy" id="2744027"/>
    <lineage>
        <taxon>Bacteria</taxon>
        <taxon>Pseudomonadati</taxon>
        <taxon>Bacteroidota</taxon>
        <taxon>Flavobacteriia</taxon>
        <taxon>Flavobacteriales</taxon>
        <taxon>Flavobacteriaceae</taxon>
        <taxon>Rasiella</taxon>
    </lineage>
</organism>
<sequence length="203" mass="23526">MKIPSYLLLIFFVCISCSTTKTIPSQYISQEFRELQLDRMLVFANTEDTALQNRFEDKMAVVLRENGITPFKMHEVFPDIEYKESHSQEEIKDFILQCKKKDIDKVLFASQKSMTVDTVLTKSLHNYMNSLEPLRLHSDTEENLEYDKTQITTYTIEAAVYDIAVSSEDKPIATATLKATNPKSFDKLENKFLNAIKKLFKSR</sequence>
<reference evidence="1 2" key="1">
    <citation type="submission" date="2020-02" db="EMBL/GenBank/DDBJ databases">
        <title>Complete genome sequence of Flavobacteriaceae bacterium.</title>
        <authorList>
            <person name="Kim S.-J."/>
            <person name="Kim Y.-S."/>
            <person name="Kim K.-H."/>
        </authorList>
    </citation>
    <scope>NUCLEOTIDE SEQUENCE [LARGE SCALE GENOMIC DNA]</scope>
    <source>
        <strain evidence="1 2">RR4-40</strain>
    </source>
</reference>
<dbReference type="RefSeq" id="WP_164679140.1">
    <property type="nucleotide sequence ID" value="NZ_CP049057.1"/>
</dbReference>
<proteinExistence type="predicted"/>
<evidence type="ECO:0000313" key="1">
    <source>
        <dbReference type="EMBL" id="QIE59110.1"/>
    </source>
</evidence>
<protein>
    <recommendedName>
        <fullName evidence="3">Lipoprotein</fullName>
    </recommendedName>
</protein>
<keyword evidence="2" id="KW-1185">Reference proteome</keyword>
<evidence type="ECO:0000313" key="2">
    <source>
        <dbReference type="Proteomes" id="UP000505306"/>
    </source>
</evidence>
<evidence type="ECO:0008006" key="3">
    <source>
        <dbReference type="Google" id="ProtNLM"/>
    </source>
</evidence>